<dbReference type="PROSITE" id="PS51257">
    <property type="entry name" value="PROKAR_LIPOPROTEIN"/>
    <property type="match status" value="1"/>
</dbReference>
<gene>
    <name evidence="3" type="ORF">OK345_12500</name>
</gene>
<feature type="signal peptide" evidence="2">
    <location>
        <begin position="1"/>
        <end position="23"/>
    </location>
</feature>
<name>A0ABT3JXZ2_9XANT</name>
<evidence type="ECO:0000313" key="4">
    <source>
        <dbReference type="Proteomes" id="UP001209922"/>
    </source>
</evidence>
<accession>A0ABT3JXZ2</accession>
<evidence type="ECO:0000256" key="1">
    <source>
        <dbReference type="SAM" id="MobiDB-lite"/>
    </source>
</evidence>
<organism evidence="3 4">
    <name type="scientific">Xanthomonas chitinilytica</name>
    <dbReference type="NCBI Taxonomy" id="2989819"/>
    <lineage>
        <taxon>Bacteria</taxon>
        <taxon>Pseudomonadati</taxon>
        <taxon>Pseudomonadota</taxon>
        <taxon>Gammaproteobacteria</taxon>
        <taxon>Lysobacterales</taxon>
        <taxon>Lysobacteraceae</taxon>
        <taxon>Xanthomonas</taxon>
    </lineage>
</organism>
<keyword evidence="4" id="KW-1185">Reference proteome</keyword>
<evidence type="ECO:0000256" key="2">
    <source>
        <dbReference type="SAM" id="SignalP"/>
    </source>
</evidence>
<feature type="chain" id="PRO_5046192375" description="Secreted protein" evidence="2">
    <location>
        <begin position="24"/>
        <end position="296"/>
    </location>
</feature>
<comment type="caution">
    <text evidence="3">The sequence shown here is derived from an EMBL/GenBank/DDBJ whole genome shotgun (WGS) entry which is preliminary data.</text>
</comment>
<feature type="compositionally biased region" description="Low complexity" evidence="1">
    <location>
        <begin position="32"/>
        <end position="45"/>
    </location>
</feature>
<feature type="region of interest" description="Disordered" evidence="1">
    <location>
        <begin position="27"/>
        <end position="62"/>
    </location>
</feature>
<sequence length="296" mass="32244">MRLLRSLPLAAALVLLVACDARSGDPDTVAGDASAPAAPSSTADTDVVKANDSNNDLSKIPPPRPDSVLYLISDVDGNGALSYETANGSYINYWYGLQYESLGKQHYTGFAWSTPARYGADEEENYPDPGTKVVLSHASFVATGDPEKPWKWEGSEPYIGEFGGNERGNEVDTSRQHQLWRAPDGDALLAVPTTYFVSGTTMRTIEILHFHAKLPLGIDDKRWRYLGTLEVGSENDASCGPEVNPRIACTDVTGKLEFVEQPAGAFPVLSVTFPEGSGEKSQQYRYDPQTKTYRPT</sequence>
<feature type="region of interest" description="Disordered" evidence="1">
    <location>
        <begin position="276"/>
        <end position="296"/>
    </location>
</feature>
<protein>
    <recommendedName>
        <fullName evidence="5">Secreted protein</fullName>
    </recommendedName>
</protein>
<dbReference type="RefSeq" id="WP_265128308.1">
    <property type="nucleotide sequence ID" value="NZ_JAPCHY010000010.1"/>
</dbReference>
<dbReference type="Proteomes" id="UP001209922">
    <property type="component" value="Unassembled WGS sequence"/>
</dbReference>
<proteinExistence type="predicted"/>
<feature type="compositionally biased region" description="Polar residues" evidence="1">
    <location>
        <begin position="279"/>
        <end position="296"/>
    </location>
</feature>
<dbReference type="EMBL" id="JAPCHY010000010">
    <property type="protein sequence ID" value="MCW4473323.1"/>
    <property type="molecule type" value="Genomic_DNA"/>
</dbReference>
<reference evidence="3 4" key="1">
    <citation type="submission" date="2022-10" db="EMBL/GenBank/DDBJ databases">
        <title>Xanthomonas sp. H13-6.</title>
        <authorList>
            <person name="Liu X."/>
            <person name="Deng Z."/>
            <person name="Jiang Y."/>
            <person name="Yu T."/>
            <person name="Ai J."/>
        </authorList>
    </citation>
    <scope>NUCLEOTIDE SEQUENCE [LARGE SCALE GENOMIC DNA]</scope>
    <source>
        <strain evidence="3 4">H13-6</strain>
    </source>
</reference>
<evidence type="ECO:0000313" key="3">
    <source>
        <dbReference type="EMBL" id="MCW4473323.1"/>
    </source>
</evidence>
<keyword evidence="2" id="KW-0732">Signal</keyword>
<evidence type="ECO:0008006" key="5">
    <source>
        <dbReference type="Google" id="ProtNLM"/>
    </source>
</evidence>